<sequence length="289" mass="32253">MAMISMLGKAPTLGIASTSSLTVAKNLRCDSLESLVLYRRAFNCGLLTQLFGERGVRSSVLLQKRKIASTRIVSMAEALDVCVKAATGVPDKLGDCPFSQRVLLTLEEKQVPYNTKLIDTSNKPDWFLQISPEGKVPVLKIDDKWVPDSDVITQILEEKYPEPPLATPPEKATVGSKIFSTFIPFLKSKDPNDGTEQALLNELRALDEHLKDNGPFINGEKISAVDISLAPKLYHLKVALGHFKKWSVPEELTYVRDYMETLFSRESFLRTSPPDEQYIIAGWFPKVNP</sequence>
<dbReference type="SUPFAM" id="SSF52833">
    <property type="entry name" value="Thioredoxin-like"/>
    <property type="match status" value="1"/>
</dbReference>
<comment type="catalytic activity">
    <reaction evidence="5">
        <text>RX + glutathione = an S-substituted glutathione + a halide anion + H(+)</text>
        <dbReference type="Rhea" id="RHEA:16437"/>
        <dbReference type="ChEBI" id="CHEBI:15378"/>
        <dbReference type="ChEBI" id="CHEBI:16042"/>
        <dbReference type="ChEBI" id="CHEBI:17792"/>
        <dbReference type="ChEBI" id="CHEBI:57925"/>
        <dbReference type="ChEBI" id="CHEBI:90779"/>
        <dbReference type="EC" id="2.5.1.18"/>
    </reaction>
</comment>
<dbReference type="GO" id="GO:0004364">
    <property type="term" value="F:glutathione transferase activity"/>
    <property type="evidence" value="ECO:0007669"/>
    <property type="project" value="UniProtKB-EC"/>
</dbReference>
<dbReference type="InterPro" id="IPR036282">
    <property type="entry name" value="Glutathione-S-Trfase_C_sf"/>
</dbReference>
<keyword evidence="1" id="KW-0216">Detoxification</keyword>
<dbReference type="Pfam" id="PF13410">
    <property type="entry name" value="GST_C_2"/>
    <property type="match status" value="1"/>
</dbReference>
<dbReference type="FunFam" id="1.20.1050.10:FF:000029">
    <property type="entry name" value="Glutathione S-transferase DHAR3, chloroplastic"/>
    <property type="match status" value="1"/>
</dbReference>
<evidence type="ECO:0000256" key="6">
    <source>
        <dbReference type="ARBA" id="ARBA00049544"/>
    </source>
</evidence>
<evidence type="ECO:0000256" key="5">
    <source>
        <dbReference type="ARBA" id="ARBA00047960"/>
    </source>
</evidence>
<dbReference type="EMBL" id="KM061718">
    <property type="protein sequence ID" value="AIQ78398.1"/>
    <property type="molecule type" value="mRNA"/>
</dbReference>
<evidence type="ECO:0000259" key="7">
    <source>
        <dbReference type="PROSITE" id="PS50404"/>
    </source>
</evidence>
<comment type="catalytic activity">
    <reaction evidence="6">
        <text>L-dehydroascorbate + 2 glutathione = glutathione disulfide + L-ascorbate</text>
        <dbReference type="Rhea" id="RHEA:24424"/>
        <dbReference type="ChEBI" id="CHEBI:38290"/>
        <dbReference type="ChEBI" id="CHEBI:57925"/>
        <dbReference type="ChEBI" id="CHEBI:58297"/>
        <dbReference type="ChEBI" id="CHEBI:58539"/>
        <dbReference type="EC" id="1.8.5.1"/>
    </reaction>
</comment>
<evidence type="ECO:0000256" key="4">
    <source>
        <dbReference type="ARBA" id="ARBA00024194"/>
    </source>
</evidence>
<dbReference type="PANTHER" id="PTHR44420">
    <property type="entry name" value="GLUTATHIONE S-TRANSFERASE DHAR2-RELATED"/>
    <property type="match status" value="1"/>
</dbReference>
<dbReference type="FunFam" id="3.40.30.10:FF:000102">
    <property type="entry name" value="Glutathione S-transferase DHAR3 chloroplastic"/>
    <property type="match status" value="1"/>
</dbReference>
<dbReference type="InterPro" id="IPR004045">
    <property type="entry name" value="Glutathione_S-Trfase_N"/>
</dbReference>
<organism evidence="9">
    <name type="scientific">Picea abies</name>
    <name type="common">Norway spruce</name>
    <name type="synonym">Picea excelsa</name>
    <dbReference type="NCBI Taxonomy" id="3329"/>
    <lineage>
        <taxon>Eukaryota</taxon>
        <taxon>Viridiplantae</taxon>
        <taxon>Streptophyta</taxon>
        <taxon>Embryophyta</taxon>
        <taxon>Tracheophyta</taxon>
        <taxon>Spermatophyta</taxon>
        <taxon>Pinopsida</taxon>
        <taxon>Pinidae</taxon>
        <taxon>Conifers I</taxon>
        <taxon>Pinales</taxon>
        <taxon>Pinaceae</taxon>
        <taxon>Picea</taxon>
    </lineage>
</organism>
<dbReference type="GO" id="GO:0033355">
    <property type="term" value="P:ascorbate glutathione cycle"/>
    <property type="evidence" value="ECO:0007669"/>
    <property type="project" value="InterPro"/>
</dbReference>
<comment type="similarity">
    <text evidence="4">Belongs to the GST superfamily. DHAR family.</text>
</comment>
<dbReference type="EC" id="1.8.5.1" evidence="9"/>
<feature type="domain" description="GST N-terminal" evidence="7">
    <location>
        <begin position="86"/>
        <end position="164"/>
    </location>
</feature>
<protein>
    <submittedName>
        <fullName evidence="9">Dehydroascorbate reductase</fullName>
        <ecNumber evidence="9">1.8.5.1</ecNumber>
    </submittedName>
</protein>
<name>A0A089N0V6_PICAB</name>
<dbReference type="Pfam" id="PF13409">
    <property type="entry name" value="GST_N_2"/>
    <property type="match status" value="1"/>
</dbReference>
<dbReference type="PROSITE" id="PS50405">
    <property type="entry name" value="GST_CTER"/>
    <property type="match status" value="1"/>
</dbReference>
<evidence type="ECO:0000256" key="1">
    <source>
        <dbReference type="ARBA" id="ARBA00022575"/>
    </source>
</evidence>
<dbReference type="CDD" id="cd00570">
    <property type="entry name" value="GST_N_family"/>
    <property type="match status" value="1"/>
</dbReference>
<dbReference type="Gene3D" id="3.40.30.10">
    <property type="entry name" value="Glutaredoxin"/>
    <property type="match status" value="1"/>
</dbReference>
<dbReference type="InterPro" id="IPR040079">
    <property type="entry name" value="Glutathione_S-Trfase"/>
</dbReference>
<dbReference type="PANTHER" id="PTHR44420:SF2">
    <property type="entry name" value="GLUTATHIONE S-TRANSFERASE DHAR2-RELATED"/>
    <property type="match status" value="1"/>
</dbReference>
<keyword evidence="2" id="KW-0808">Transferase</keyword>
<proteinExistence type="evidence at transcript level"/>
<evidence type="ECO:0000256" key="2">
    <source>
        <dbReference type="ARBA" id="ARBA00022679"/>
    </source>
</evidence>
<dbReference type="CDD" id="cd03201">
    <property type="entry name" value="GST_C_DHAR"/>
    <property type="match status" value="1"/>
</dbReference>
<dbReference type="SUPFAM" id="SSF47616">
    <property type="entry name" value="GST C-terminal domain-like"/>
    <property type="match status" value="1"/>
</dbReference>
<dbReference type="PROSITE" id="PS50404">
    <property type="entry name" value="GST_NTER"/>
    <property type="match status" value="1"/>
</dbReference>
<feature type="domain" description="GST C-terminal" evidence="8">
    <location>
        <begin position="142"/>
        <end position="289"/>
    </location>
</feature>
<evidence type="ECO:0000259" key="8">
    <source>
        <dbReference type="PROSITE" id="PS50405"/>
    </source>
</evidence>
<keyword evidence="3 9" id="KW-0560">Oxidoreductase</keyword>
<dbReference type="AlphaFoldDB" id="A0A089N0V6"/>
<dbReference type="InterPro" id="IPR036249">
    <property type="entry name" value="Thioredoxin-like_sf"/>
</dbReference>
<dbReference type="Gene3D" id="1.20.1050.10">
    <property type="match status" value="1"/>
</dbReference>
<evidence type="ECO:0000313" key="9">
    <source>
        <dbReference type="EMBL" id="AIQ78398.1"/>
    </source>
</evidence>
<dbReference type="SFLD" id="SFLDG00358">
    <property type="entry name" value="Main_(cytGST)"/>
    <property type="match status" value="1"/>
</dbReference>
<reference evidence="9" key="1">
    <citation type="submission" date="2014-06" db="EMBL/GenBank/DDBJ databases">
        <title>Functional Divergence of Dehydroascorbate Reductase Gene Family in Land Plants.</title>
        <authorList>
            <person name="Yang Z.-L."/>
            <person name="Yang H.-L."/>
        </authorList>
    </citation>
    <scope>NUCLEOTIDE SEQUENCE</scope>
</reference>
<dbReference type="InterPro" id="IPR044627">
    <property type="entry name" value="DHAR1/2/3/4"/>
</dbReference>
<gene>
    <name evidence="9" type="primary">DHAR1</name>
</gene>
<dbReference type="InterPro" id="IPR010987">
    <property type="entry name" value="Glutathione-S-Trfase_C-like"/>
</dbReference>
<dbReference type="SFLD" id="SFLDS00019">
    <property type="entry name" value="Glutathione_Transferase_(cytos"/>
    <property type="match status" value="1"/>
</dbReference>
<evidence type="ECO:0000256" key="3">
    <source>
        <dbReference type="ARBA" id="ARBA00023002"/>
    </source>
</evidence>
<dbReference type="GO" id="GO:0045174">
    <property type="term" value="F:glutathione dehydrogenase (ascorbate) activity"/>
    <property type="evidence" value="ECO:0007669"/>
    <property type="project" value="UniProtKB-EC"/>
</dbReference>
<accession>A0A089N0V6</accession>